<dbReference type="Gene3D" id="3.20.20.70">
    <property type="entry name" value="Aldolase class I"/>
    <property type="match status" value="1"/>
</dbReference>
<dbReference type="InterPro" id="IPR034291">
    <property type="entry name" value="TMP_synthase"/>
</dbReference>
<reference evidence="13 14" key="1">
    <citation type="submission" date="2020-08" db="EMBL/GenBank/DDBJ databases">
        <title>A Genomic Blueprint of the Chicken Gut Microbiome.</title>
        <authorList>
            <person name="Gilroy R."/>
            <person name="Ravi A."/>
            <person name="Getino M."/>
            <person name="Pursley I."/>
            <person name="Horton D.L."/>
            <person name="Alikhan N.-F."/>
            <person name="Baker D."/>
            <person name="Gharbi K."/>
            <person name="Hall N."/>
            <person name="Watson M."/>
            <person name="Adriaenssens E.M."/>
            <person name="Foster-Nyarko E."/>
            <person name="Jarju S."/>
            <person name="Secka A."/>
            <person name="Antonio M."/>
            <person name="Oren A."/>
            <person name="Chaudhuri R."/>
            <person name="La Ragione R.M."/>
            <person name="Hildebrand F."/>
            <person name="Pallen M.J."/>
        </authorList>
    </citation>
    <scope>NUCLEOTIDE SEQUENCE [LARGE SCALE GENOMIC DNA]</scope>
    <source>
        <strain evidence="13 14">Sa2BVA3</strain>
    </source>
</reference>
<dbReference type="PANTHER" id="PTHR20857">
    <property type="entry name" value="THIAMINE-PHOSPHATE PYROPHOSPHORYLASE"/>
    <property type="match status" value="1"/>
</dbReference>
<comment type="function">
    <text evidence="9">Condenses 4-methyl-5-(beta-hydroxyethyl)thiazole monophosphate (THZ-P) and 2-methyl-4-amino-5-hydroxymethyl pyrimidine pyrophosphate (HMP-PP) to form thiamine monophosphate (TMP).</text>
</comment>
<evidence type="ECO:0000313" key="13">
    <source>
        <dbReference type="EMBL" id="MBD7988053.1"/>
    </source>
</evidence>
<dbReference type="InterPro" id="IPR013785">
    <property type="entry name" value="Aldolase_TIM"/>
</dbReference>
<evidence type="ECO:0000256" key="8">
    <source>
        <dbReference type="ARBA" id="ARBA00047883"/>
    </source>
</evidence>
<sequence length="218" mass="22425">MPSPAATATPVRDLRSGLYLLTPDERDTARLLDRVGAVIDQASLLQYRNKLADAALARTQVAALIPLCRAHGVPLLVNDDWRMAAAEGADGAHLGKDDGDLAAARATLGAQAILGASCYDSLARADAAAAAGASYVAFGACFPSPTKPDARRVAPGVLRDARRLGLPVVAIGGITPDNARSVVEAGADLLAVISGVFDAHDPAVAARRYLHAFDADAP</sequence>
<dbReference type="GO" id="GO:0004789">
    <property type="term" value="F:thiamine-phosphate diphosphorylase activity"/>
    <property type="evidence" value="ECO:0007669"/>
    <property type="project" value="UniProtKB-EC"/>
</dbReference>
<evidence type="ECO:0000256" key="4">
    <source>
        <dbReference type="ARBA" id="ARBA00022842"/>
    </source>
</evidence>
<comment type="caution">
    <text evidence="13">The sequence shown here is derived from an EMBL/GenBank/DDBJ whole genome shotgun (WGS) entry which is preliminary data.</text>
</comment>
<name>A0ABR8UJ56_9GAMM</name>
<evidence type="ECO:0000256" key="6">
    <source>
        <dbReference type="ARBA" id="ARBA00047334"/>
    </source>
</evidence>
<dbReference type="Pfam" id="PF02581">
    <property type="entry name" value="TMP-TENI"/>
    <property type="match status" value="1"/>
</dbReference>
<evidence type="ECO:0000256" key="5">
    <source>
        <dbReference type="ARBA" id="ARBA00022977"/>
    </source>
</evidence>
<feature type="domain" description="Thiamine phosphate synthase/TenI" evidence="12">
    <location>
        <begin position="18"/>
        <end position="196"/>
    </location>
</feature>
<feature type="binding site" evidence="9">
    <location>
        <position position="147"/>
    </location>
    <ligand>
        <name>4-amino-2-methyl-5-(diphosphooxymethyl)pyrimidine</name>
        <dbReference type="ChEBI" id="CHEBI:57841"/>
    </ligand>
</feature>
<feature type="binding site" evidence="9">
    <location>
        <position position="98"/>
    </location>
    <ligand>
        <name>Mg(2+)</name>
        <dbReference type="ChEBI" id="CHEBI:18420"/>
    </ligand>
</feature>
<evidence type="ECO:0000256" key="7">
    <source>
        <dbReference type="ARBA" id="ARBA00047851"/>
    </source>
</evidence>
<organism evidence="13 14">
    <name type="scientific">Luteimonas colneyensis</name>
    <dbReference type="NCBI Taxonomy" id="2762230"/>
    <lineage>
        <taxon>Bacteria</taxon>
        <taxon>Pseudomonadati</taxon>
        <taxon>Pseudomonadota</taxon>
        <taxon>Gammaproteobacteria</taxon>
        <taxon>Lysobacterales</taxon>
        <taxon>Lysobacteraceae</taxon>
        <taxon>Luteimonas</taxon>
    </lineage>
</organism>
<protein>
    <recommendedName>
        <fullName evidence="9">Thiamine-phosphate synthase</fullName>
        <shortName evidence="9">TP synthase</shortName>
        <shortName evidence="9">TPS</shortName>
        <ecNumber evidence="9">2.5.1.3</ecNumber>
    </recommendedName>
    <alternativeName>
        <fullName evidence="9">Thiamine-phosphate pyrophosphorylase</fullName>
        <shortName evidence="9">TMP pyrophosphorylase</shortName>
        <shortName evidence="9">TMP-PPase</shortName>
    </alternativeName>
</protein>
<dbReference type="SUPFAM" id="SSF51391">
    <property type="entry name" value="Thiamin phosphate synthase"/>
    <property type="match status" value="1"/>
</dbReference>
<dbReference type="RefSeq" id="WP_191729267.1">
    <property type="nucleotide sequence ID" value="NZ_JACSQJ010000004.1"/>
</dbReference>
<evidence type="ECO:0000313" key="14">
    <source>
        <dbReference type="Proteomes" id="UP000647183"/>
    </source>
</evidence>
<dbReference type="HAMAP" id="MF_00097">
    <property type="entry name" value="TMP_synthase"/>
    <property type="match status" value="1"/>
</dbReference>
<comment type="cofactor">
    <cofactor evidence="9">
        <name>Mg(2+)</name>
        <dbReference type="ChEBI" id="CHEBI:18420"/>
    </cofactor>
    <text evidence="9">Binds 1 Mg(2+) ion per subunit.</text>
</comment>
<evidence type="ECO:0000256" key="10">
    <source>
        <dbReference type="RuleBase" id="RU003826"/>
    </source>
</evidence>
<feature type="binding site" evidence="9">
    <location>
        <begin position="193"/>
        <end position="194"/>
    </location>
    <ligand>
        <name>2-[(2R,5Z)-2-carboxy-4-methylthiazol-5(2H)-ylidene]ethyl phosphate</name>
        <dbReference type="ChEBI" id="CHEBI:62899"/>
    </ligand>
</feature>
<feature type="binding site" evidence="9">
    <location>
        <begin position="46"/>
        <end position="50"/>
    </location>
    <ligand>
        <name>4-amino-2-methyl-5-(diphosphooxymethyl)pyrimidine</name>
        <dbReference type="ChEBI" id="CHEBI:57841"/>
    </ligand>
</feature>
<comment type="catalytic activity">
    <reaction evidence="8 9 10">
        <text>2-[(2R,5Z)-2-carboxy-4-methylthiazol-5(2H)-ylidene]ethyl phosphate + 4-amino-2-methyl-5-(diphosphooxymethyl)pyrimidine + 2 H(+) = thiamine phosphate + CO2 + diphosphate</text>
        <dbReference type="Rhea" id="RHEA:47844"/>
        <dbReference type="ChEBI" id="CHEBI:15378"/>
        <dbReference type="ChEBI" id="CHEBI:16526"/>
        <dbReference type="ChEBI" id="CHEBI:33019"/>
        <dbReference type="ChEBI" id="CHEBI:37575"/>
        <dbReference type="ChEBI" id="CHEBI:57841"/>
        <dbReference type="ChEBI" id="CHEBI:62899"/>
        <dbReference type="EC" id="2.5.1.3"/>
    </reaction>
</comment>
<dbReference type="Proteomes" id="UP000647183">
    <property type="component" value="Unassembled WGS sequence"/>
</dbReference>
<dbReference type="InterPro" id="IPR036206">
    <property type="entry name" value="ThiamineP_synth_sf"/>
</dbReference>
<dbReference type="EC" id="2.5.1.3" evidence="9"/>
<evidence type="ECO:0000256" key="11">
    <source>
        <dbReference type="RuleBase" id="RU004253"/>
    </source>
</evidence>
<evidence type="ECO:0000259" key="12">
    <source>
        <dbReference type="Pfam" id="PF02581"/>
    </source>
</evidence>
<keyword evidence="4 9" id="KW-0460">Magnesium</keyword>
<feature type="binding site" evidence="9">
    <location>
        <begin position="144"/>
        <end position="146"/>
    </location>
    <ligand>
        <name>2-[(2R,5Z)-2-carboxy-4-methylthiazol-5(2H)-ylidene]ethyl phosphate</name>
        <dbReference type="ChEBI" id="CHEBI:62899"/>
    </ligand>
</feature>
<comment type="pathway">
    <text evidence="1 9 11">Cofactor biosynthesis; thiamine diphosphate biosynthesis; thiamine phosphate from 4-amino-2-methyl-5-diphosphomethylpyrimidine and 4-methyl-5-(2-phosphoethyl)-thiazole: step 1/1.</text>
</comment>
<evidence type="ECO:0000256" key="9">
    <source>
        <dbReference type="HAMAP-Rule" id="MF_00097"/>
    </source>
</evidence>
<comment type="catalytic activity">
    <reaction evidence="6 9 10">
        <text>4-methyl-5-(2-phosphooxyethyl)-thiazole + 4-amino-2-methyl-5-(diphosphooxymethyl)pyrimidine + H(+) = thiamine phosphate + diphosphate</text>
        <dbReference type="Rhea" id="RHEA:22328"/>
        <dbReference type="ChEBI" id="CHEBI:15378"/>
        <dbReference type="ChEBI" id="CHEBI:33019"/>
        <dbReference type="ChEBI" id="CHEBI:37575"/>
        <dbReference type="ChEBI" id="CHEBI:57841"/>
        <dbReference type="ChEBI" id="CHEBI:58296"/>
        <dbReference type="EC" id="2.5.1.3"/>
    </reaction>
</comment>
<keyword evidence="14" id="KW-1185">Reference proteome</keyword>
<feature type="binding site" evidence="9">
    <location>
        <position position="78"/>
    </location>
    <ligand>
        <name>4-amino-2-methyl-5-(diphosphooxymethyl)pyrimidine</name>
        <dbReference type="ChEBI" id="CHEBI:57841"/>
    </ligand>
</feature>
<keyword evidence="3 9" id="KW-0479">Metal-binding</keyword>
<dbReference type="InterPro" id="IPR022998">
    <property type="entry name" value="ThiamineP_synth_TenI"/>
</dbReference>
<feature type="binding site" evidence="9">
    <location>
        <position position="117"/>
    </location>
    <ligand>
        <name>4-amino-2-methyl-5-(diphosphooxymethyl)pyrimidine</name>
        <dbReference type="ChEBI" id="CHEBI:57841"/>
    </ligand>
</feature>
<gene>
    <name evidence="9" type="primary">thiE</name>
    <name evidence="13" type="ORF">H9645_08430</name>
</gene>
<dbReference type="CDD" id="cd00564">
    <property type="entry name" value="TMP_TenI"/>
    <property type="match status" value="1"/>
</dbReference>
<feature type="binding site" evidence="9">
    <location>
        <position position="173"/>
    </location>
    <ligand>
        <name>2-[(2R,5Z)-2-carboxy-4-methylthiazol-5(2H)-ylidene]ethyl phosphate</name>
        <dbReference type="ChEBI" id="CHEBI:62899"/>
    </ligand>
</feature>
<keyword evidence="5 9" id="KW-0784">Thiamine biosynthesis</keyword>
<evidence type="ECO:0000256" key="2">
    <source>
        <dbReference type="ARBA" id="ARBA00022679"/>
    </source>
</evidence>
<dbReference type="PANTHER" id="PTHR20857:SF15">
    <property type="entry name" value="THIAMINE-PHOSPHATE SYNTHASE"/>
    <property type="match status" value="1"/>
</dbReference>
<dbReference type="NCBIfam" id="TIGR00693">
    <property type="entry name" value="thiE"/>
    <property type="match status" value="1"/>
</dbReference>
<comment type="similarity">
    <text evidence="9 10">Belongs to the thiamine-phosphate synthase family.</text>
</comment>
<accession>A0ABR8UJ56</accession>
<proteinExistence type="inferred from homology"/>
<comment type="catalytic activity">
    <reaction evidence="7 9 10">
        <text>2-(2-carboxy-4-methylthiazol-5-yl)ethyl phosphate + 4-amino-2-methyl-5-(diphosphooxymethyl)pyrimidine + 2 H(+) = thiamine phosphate + CO2 + diphosphate</text>
        <dbReference type="Rhea" id="RHEA:47848"/>
        <dbReference type="ChEBI" id="CHEBI:15378"/>
        <dbReference type="ChEBI" id="CHEBI:16526"/>
        <dbReference type="ChEBI" id="CHEBI:33019"/>
        <dbReference type="ChEBI" id="CHEBI:37575"/>
        <dbReference type="ChEBI" id="CHEBI:57841"/>
        <dbReference type="ChEBI" id="CHEBI:62890"/>
        <dbReference type="EC" id="2.5.1.3"/>
    </reaction>
</comment>
<feature type="binding site" evidence="9">
    <location>
        <position position="79"/>
    </location>
    <ligand>
        <name>Mg(2+)</name>
        <dbReference type="ChEBI" id="CHEBI:18420"/>
    </ligand>
</feature>
<evidence type="ECO:0000256" key="3">
    <source>
        <dbReference type="ARBA" id="ARBA00022723"/>
    </source>
</evidence>
<keyword evidence="2 9" id="KW-0808">Transferase</keyword>
<dbReference type="EMBL" id="JACSQJ010000004">
    <property type="protein sequence ID" value="MBD7988053.1"/>
    <property type="molecule type" value="Genomic_DNA"/>
</dbReference>
<evidence type="ECO:0000256" key="1">
    <source>
        <dbReference type="ARBA" id="ARBA00005165"/>
    </source>
</evidence>